<sequence length="94" mass="10031">MVMHRGAGLNPASTSHASVMSLMTLEFERIPLSFPISLDSYSERGGGCGGWGVARRPSRPLDVKALKAFMSEEVMIHKDKLNIATSGLLGGPTT</sequence>
<name>A0A427AJ00_ENSVE</name>
<organism evidence="1 2">
    <name type="scientific">Ensete ventricosum</name>
    <name type="common">Abyssinian banana</name>
    <name type="synonym">Musa ensete</name>
    <dbReference type="NCBI Taxonomy" id="4639"/>
    <lineage>
        <taxon>Eukaryota</taxon>
        <taxon>Viridiplantae</taxon>
        <taxon>Streptophyta</taxon>
        <taxon>Embryophyta</taxon>
        <taxon>Tracheophyta</taxon>
        <taxon>Spermatophyta</taxon>
        <taxon>Magnoliopsida</taxon>
        <taxon>Liliopsida</taxon>
        <taxon>Zingiberales</taxon>
        <taxon>Musaceae</taxon>
        <taxon>Ensete</taxon>
    </lineage>
</organism>
<dbReference type="Proteomes" id="UP000287651">
    <property type="component" value="Unassembled WGS sequence"/>
</dbReference>
<dbReference type="AlphaFoldDB" id="A0A427AJ00"/>
<evidence type="ECO:0000313" key="2">
    <source>
        <dbReference type="Proteomes" id="UP000287651"/>
    </source>
</evidence>
<evidence type="ECO:0000313" key="1">
    <source>
        <dbReference type="EMBL" id="RRT76229.1"/>
    </source>
</evidence>
<accession>A0A427AJ00</accession>
<gene>
    <name evidence="1" type="ORF">B296_00019255</name>
</gene>
<dbReference type="EMBL" id="AMZH03002252">
    <property type="protein sequence ID" value="RRT76229.1"/>
    <property type="molecule type" value="Genomic_DNA"/>
</dbReference>
<reference evidence="1 2" key="1">
    <citation type="journal article" date="2014" name="Agronomy (Basel)">
        <title>A Draft Genome Sequence for Ensete ventricosum, the Drought-Tolerant Tree Against Hunger.</title>
        <authorList>
            <person name="Harrison J."/>
            <person name="Moore K.A."/>
            <person name="Paszkiewicz K."/>
            <person name="Jones T."/>
            <person name="Grant M."/>
            <person name="Ambacheew D."/>
            <person name="Muzemil S."/>
            <person name="Studholme D.J."/>
        </authorList>
    </citation>
    <scope>NUCLEOTIDE SEQUENCE [LARGE SCALE GENOMIC DNA]</scope>
</reference>
<proteinExistence type="predicted"/>
<comment type="caution">
    <text evidence="1">The sequence shown here is derived from an EMBL/GenBank/DDBJ whole genome shotgun (WGS) entry which is preliminary data.</text>
</comment>
<protein>
    <submittedName>
        <fullName evidence="1">Uncharacterized protein</fullName>
    </submittedName>
</protein>